<reference evidence="1 2" key="1">
    <citation type="submission" date="2018-04" db="EMBL/GenBank/DDBJ databases">
        <title>Genomic Encyclopedia of Archaeal and Bacterial Type Strains, Phase II (KMG-II): from individual species to whole genera.</title>
        <authorList>
            <person name="Goeker M."/>
        </authorList>
    </citation>
    <scope>NUCLEOTIDE SEQUENCE [LARGE SCALE GENOMIC DNA]</scope>
    <source>
        <strain evidence="1 2">DSM 29329</strain>
    </source>
</reference>
<keyword evidence="2" id="KW-1185">Reference proteome</keyword>
<evidence type="ECO:0000313" key="2">
    <source>
        <dbReference type="Proteomes" id="UP000244069"/>
    </source>
</evidence>
<organism evidence="1 2">
    <name type="scientific">Allosediminivita pacifica</name>
    <dbReference type="NCBI Taxonomy" id="1267769"/>
    <lineage>
        <taxon>Bacteria</taxon>
        <taxon>Pseudomonadati</taxon>
        <taxon>Pseudomonadota</taxon>
        <taxon>Alphaproteobacteria</taxon>
        <taxon>Rhodobacterales</taxon>
        <taxon>Paracoccaceae</taxon>
        <taxon>Allosediminivita</taxon>
    </lineage>
</organism>
<dbReference type="EMBL" id="QBKN01000008">
    <property type="protein sequence ID" value="PTX48757.1"/>
    <property type="molecule type" value="Genomic_DNA"/>
</dbReference>
<dbReference type="AlphaFoldDB" id="A0A2T6AY74"/>
<dbReference type="RefSeq" id="WP_107975629.1">
    <property type="nucleotide sequence ID" value="NZ_BMEZ01000009.1"/>
</dbReference>
<accession>A0A2T6AY74</accession>
<protein>
    <submittedName>
        <fullName evidence="1">Uncharacterized protein</fullName>
    </submittedName>
</protein>
<evidence type="ECO:0000313" key="1">
    <source>
        <dbReference type="EMBL" id="PTX48757.1"/>
    </source>
</evidence>
<dbReference type="Proteomes" id="UP000244069">
    <property type="component" value="Unassembled WGS sequence"/>
</dbReference>
<comment type="caution">
    <text evidence="1">The sequence shown here is derived from an EMBL/GenBank/DDBJ whole genome shotgun (WGS) entry which is preliminary data.</text>
</comment>
<gene>
    <name evidence="1" type="ORF">C8N44_10835</name>
</gene>
<dbReference type="OrthoDB" id="7779284at2"/>
<proteinExistence type="predicted"/>
<name>A0A2T6AY74_9RHOB</name>
<sequence length="683" mass="73620">MSSPSFRLPVGDEAAGRAIREELETAMQSVIDSFYEEIGGIVTGLLPVGHFDASLGRFPEDALHGSFYFVTVPGTVDGQVFAIGDWLVPLIDGASTTIFRGNWTRGDYSKVVSRVYEDAKSLAASREETRGDGALWLTADGQRYVEDSTATLGYIENQASTPVRMRVVDLFDIDARAFAPATGGADASAGLQAALDLFKARLESGIPCRLRIIGEYTVEKPLVLDCTENITAQGVIDMSGGEIKSALSSGSLFRISSRAIVRNLNLNYFRLQGAGSEVDTLLELDGGAGAEGQHLYRCTLMHPELTGGKVPLWIRNNAFEMVILHPQTSPALSGENSQAGRYSILFDDDFDAPTPDGKDRGTVAGGNVSSITVLGGTVRGGQHAVFERAPADVRFYGTTFLESWNELYRGPKIGTQNGGVFGCHFENAWVVETWSEWTAYRAGDFVQSGRDGNVYQCSRSGLSGAAYGPSGTGVGILDGTAQWDYVDPRAVVRMDNCLLVHDSDYRQNKGYANYLLSSFMLGRNHAPEWLATGRGDVTDFKFLHLRNTSDNGARLFASARYRGNIGFSDTTAGPNLVSIANGSNHQTFGKTSGELRLAMQDGPSYFVEAEGDIVFSAPPDGHPGDRVAIHLLQDEIGGHAIAFSESFHVAGLAPDITPGTRTAWTFYFTGSSWLPESFLTGVS</sequence>